<accession>A0A1H0VGU1</accession>
<evidence type="ECO:0000313" key="1">
    <source>
        <dbReference type="EMBL" id="SDP77438.1"/>
    </source>
</evidence>
<keyword evidence="2" id="KW-1185">Reference proteome</keyword>
<reference evidence="1 2" key="1">
    <citation type="submission" date="2016-10" db="EMBL/GenBank/DDBJ databases">
        <authorList>
            <person name="de Groot N.N."/>
        </authorList>
    </citation>
    <scope>NUCLEOTIDE SEQUENCE [LARGE SCALE GENOMIC DNA]</scope>
    <source>
        <strain evidence="1 2">DSM 12272</strain>
    </source>
</reference>
<evidence type="ECO:0000313" key="2">
    <source>
        <dbReference type="Proteomes" id="UP000198597"/>
    </source>
</evidence>
<dbReference type="EMBL" id="FNJM01000016">
    <property type="protein sequence ID" value="SDP77438.1"/>
    <property type="molecule type" value="Genomic_DNA"/>
</dbReference>
<dbReference type="Proteomes" id="UP000198597">
    <property type="component" value="Unassembled WGS sequence"/>
</dbReference>
<dbReference type="AlphaFoldDB" id="A0A1H0VGU1"/>
<organism evidence="1 2">
    <name type="scientific">Clostridium gasigenes</name>
    <dbReference type="NCBI Taxonomy" id="94869"/>
    <lineage>
        <taxon>Bacteria</taxon>
        <taxon>Bacillati</taxon>
        <taxon>Bacillota</taxon>
        <taxon>Clostridia</taxon>
        <taxon>Eubacteriales</taxon>
        <taxon>Clostridiaceae</taxon>
        <taxon>Clostridium</taxon>
    </lineage>
</organism>
<gene>
    <name evidence="1" type="ORF">SAMN04488529_11657</name>
</gene>
<sequence length="276" mass="32666">MNISTPINVRNCHIEECIDFFDVPGFILDDGIYASAFGQFNYIYRAKGIRSIWFKNGIINECTIHSSIDENGFNLNYEEIEGVDLYNSKDFFDENINQEYETTCDKYKDPSFILNKLLNINKYYYKSYYLEYLIDPPDVQILSDYSLELRKEIWNSILELGKRVIRDKKNDELDFFKFCIDFMRIVNNDIQVEQVIDFFTYIIENKSNIDLNLALNLLKELKSSDEEKISLMNEINSKIDSNNKSDILEVKPNIWGIGINFNEVFERIRILVRKKN</sequence>
<dbReference type="STRING" id="94869.SAMN04488529_11657"/>
<dbReference type="RefSeq" id="WP_089972639.1">
    <property type="nucleotide sequence ID" value="NZ_FNJM01000016.1"/>
</dbReference>
<protein>
    <submittedName>
        <fullName evidence="1">Uncharacterized protein</fullName>
    </submittedName>
</protein>
<name>A0A1H0VGU1_9CLOT</name>
<proteinExistence type="predicted"/>
<dbReference type="OrthoDB" id="7062821at2"/>